<dbReference type="NCBIfam" id="TIGR00711">
    <property type="entry name" value="efflux_EmrB"/>
    <property type="match status" value="1"/>
</dbReference>
<keyword evidence="4" id="KW-1003">Cell membrane</keyword>
<feature type="transmembrane region" description="Helical" evidence="10">
    <location>
        <begin position="77"/>
        <end position="97"/>
    </location>
</feature>
<feature type="transmembrane region" description="Helical" evidence="10">
    <location>
        <begin position="44"/>
        <end position="65"/>
    </location>
</feature>
<dbReference type="PANTHER" id="PTHR42718">
    <property type="entry name" value="MAJOR FACILITATOR SUPERFAMILY MULTIDRUG TRANSPORTER MFSC"/>
    <property type="match status" value="1"/>
</dbReference>
<feature type="transmembrane region" description="Helical" evidence="10">
    <location>
        <begin position="166"/>
        <end position="185"/>
    </location>
</feature>
<dbReference type="InterPro" id="IPR020846">
    <property type="entry name" value="MFS_dom"/>
</dbReference>
<keyword evidence="8" id="KW-0046">Antibiotic resistance</keyword>
<evidence type="ECO:0000256" key="1">
    <source>
        <dbReference type="ARBA" id="ARBA00004651"/>
    </source>
</evidence>
<reference evidence="12 13" key="1">
    <citation type="submission" date="2020-07" db="EMBL/GenBank/DDBJ databases">
        <title>Sequencing the genomes of 1000 actinobacteria strains.</title>
        <authorList>
            <person name="Klenk H.-P."/>
        </authorList>
    </citation>
    <scope>NUCLEOTIDE SEQUENCE [LARGE SCALE GENOMIC DNA]</scope>
    <source>
        <strain evidence="12 13">DSM 42178</strain>
    </source>
</reference>
<organism evidence="12 13">
    <name type="scientific">Allostreptomyces psammosilenae</name>
    <dbReference type="NCBI Taxonomy" id="1892865"/>
    <lineage>
        <taxon>Bacteria</taxon>
        <taxon>Bacillati</taxon>
        <taxon>Actinomycetota</taxon>
        <taxon>Actinomycetes</taxon>
        <taxon>Kitasatosporales</taxon>
        <taxon>Streptomycetaceae</taxon>
        <taxon>Allostreptomyces</taxon>
    </lineage>
</organism>
<evidence type="ECO:0000313" key="12">
    <source>
        <dbReference type="EMBL" id="NYI04851.1"/>
    </source>
</evidence>
<evidence type="ECO:0000256" key="8">
    <source>
        <dbReference type="ARBA" id="ARBA00023251"/>
    </source>
</evidence>
<evidence type="ECO:0000313" key="13">
    <source>
        <dbReference type="Proteomes" id="UP000567795"/>
    </source>
</evidence>
<dbReference type="PROSITE" id="PS50850">
    <property type="entry name" value="MFS"/>
    <property type="match status" value="1"/>
</dbReference>
<dbReference type="CDD" id="cd17503">
    <property type="entry name" value="MFS_LmrB_MDR_like"/>
    <property type="match status" value="1"/>
</dbReference>
<evidence type="ECO:0000256" key="4">
    <source>
        <dbReference type="ARBA" id="ARBA00022475"/>
    </source>
</evidence>
<dbReference type="Pfam" id="PF07690">
    <property type="entry name" value="MFS_1"/>
    <property type="match status" value="1"/>
</dbReference>
<keyword evidence="7 10" id="KW-0472">Membrane</keyword>
<dbReference type="PANTHER" id="PTHR42718:SF9">
    <property type="entry name" value="MAJOR FACILITATOR SUPERFAMILY MULTIDRUG TRANSPORTER MFSC"/>
    <property type="match status" value="1"/>
</dbReference>
<proteinExistence type="inferred from homology"/>
<feature type="transmembrane region" description="Helical" evidence="10">
    <location>
        <begin position="327"/>
        <end position="348"/>
    </location>
</feature>
<feature type="transmembrane region" description="Helical" evidence="10">
    <location>
        <begin position="269"/>
        <end position="290"/>
    </location>
</feature>
<evidence type="ECO:0000259" key="11">
    <source>
        <dbReference type="PROSITE" id="PS50850"/>
    </source>
</evidence>
<comment type="caution">
    <text evidence="12">The sequence shown here is derived from an EMBL/GenBank/DDBJ whole genome shotgun (WGS) entry which is preliminary data.</text>
</comment>
<name>A0A853A250_9ACTN</name>
<dbReference type="GO" id="GO:0005886">
    <property type="term" value="C:plasma membrane"/>
    <property type="evidence" value="ECO:0007669"/>
    <property type="project" value="UniProtKB-SubCell"/>
</dbReference>
<dbReference type="InterPro" id="IPR036259">
    <property type="entry name" value="MFS_trans_sf"/>
</dbReference>
<dbReference type="EMBL" id="JACBZD010000001">
    <property type="protein sequence ID" value="NYI04851.1"/>
    <property type="molecule type" value="Genomic_DNA"/>
</dbReference>
<dbReference type="Gene3D" id="1.20.1720.10">
    <property type="entry name" value="Multidrug resistance protein D"/>
    <property type="match status" value="1"/>
</dbReference>
<dbReference type="Proteomes" id="UP000567795">
    <property type="component" value="Unassembled WGS sequence"/>
</dbReference>
<evidence type="ECO:0000256" key="10">
    <source>
        <dbReference type="SAM" id="Phobius"/>
    </source>
</evidence>
<feature type="transmembrane region" description="Helical" evidence="10">
    <location>
        <begin position="12"/>
        <end position="38"/>
    </location>
</feature>
<feature type="transmembrane region" description="Helical" evidence="10">
    <location>
        <begin position="197"/>
        <end position="217"/>
    </location>
</feature>
<comment type="similarity">
    <text evidence="2">Belongs to the major facilitator superfamily. EmrB family.</text>
</comment>
<feature type="compositionally biased region" description="Basic and acidic residues" evidence="9">
    <location>
        <begin position="482"/>
        <end position="498"/>
    </location>
</feature>
<evidence type="ECO:0000256" key="2">
    <source>
        <dbReference type="ARBA" id="ARBA00008537"/>
    </source>
</evidence>
<keyword evidence="5 10" id="KW-0812">Transmembrane</keyword>
<dbReference type="SUPFAM" id="SSF103473">
    <property type="entry name" value="MFS general substrate transporter"/>
    <property type="match status" value="1"/>
</dbReference>
<dbReference type="InterPro" id="IPR004638">
    <property type="entry name" value="EmrB-like"/>
</dbReference>
<feature type="transmembrane region" description="Helical" evidence="10">
    <location>
        <begin position="434"/>
        <end position="454"/>
    </location>
</feature>
<feature type="transmembrane region" description="Helical" evidence="10">
    <location>
        <begin position="302"/>
        <end position="320"/>
    </location>
</feature>
<gene>
    <name evidence="12" type="ORF">FHU37_001794</name>
</gene>
<evidence type="ECO:0000256" key="9">
    <source>
        <dbReference type="SAM" id="MobiDB-lite"/>
    </source>
</evidence>
<keyword evidence="6 10" id="KW-1133">Transmembrane helix</keyword>
<protein>
    <submittedName>
        <fullName evidence="12">EmrB/QacA subfamily drug resistance transporter</fullName>
    </submittedName>
</protein>
<comment type="subcellular location">
    <subcellularLocation>
        <location evidence="1">Cell membrane</location>
        <topology evidence="1">Multi-pass membrane protein</topology>
    </subcellularLocation>
</comment>
<evidence type="ECO:0000256" key="7">
    <source>
        <dbReference type="ARBA" id="ARBA00023136"/>
    </source>
</evidence>
<keyword evidence="3" id="KW-0813">Transport</keyword>
<dbReference type="RefSeq" id="WP_179813691.1">
    <property type="nucleotide sequence ID" value="NZ_JACBZD010000001.1"/>
</dbReference>
<feature type="domain" description="Major facilitator superfamily (MFS) profile" evidence="11">
    <location>
        <begin position="12"/>
        <end position="461"/>
    </location>
</feature>
<sequence length="498" mass="52466">MPRARLSQRLVVPVMFVTTFFLVVMDGAITTVALPAIAHQFGTSAAGINSVVVIYPVCVGVAIPISGWLGDRFGAKPVLLTAMLLFTSSSALCGLAGSLGELVVYRAVQGLAGGLLTPVAGAMLFRTFTAHERVRASRTMTLPQQIAPSIAPMLGGFLVDELSWRWVFYVNLPFGLAAVVFGLLFLENQREPNAGRFDLPGFLLSAGAMSLLMYGLSEGARQGWTSPPIVGALAVGTVLLVLTVVVGLRTAEPILRLRLFGNRLFRDANVLNLIGLVPFMGAMYMTPLFIQEVQGGTALESGSSTFPEAIGVLLAVQLVARVYDRVGAAWIIASGLLCVAVVLALMATSDADTSLWTFRLYMFLLGFGMGGVFMPTTVVSFSTMPAGDVGQASTLSSVVRQLSMALAPAFVAALLISNSAAGAPAAEPQPELPAYRMVYVVLAVIALASAVFALTMRRDTRPQPADAAPAPHELDDPAAAEHTAEARTEPARKDSHAG</sequence>
<dbReference type="AlphaFoldDB" id="A0A853A250"/>
<accession>A0A853A250</accession>
<dbReference type="GO" id="GO:0046677">
    <property type="term" value="P:response to antibiotic"/>
    <property type="evidence" value="ECO:0007669"/>
    <property type="project" value="UniProtKB-KW"/>
</dbReference>
<feature type="region of interest" description="Disordered" evidence="9">
    <location>
        <begin position="460"/>
        <end position="498"/>
    </location>
</feature>
<dbReference type="Gene3D" id="1.20.1250.20">
    <property type="entry name" value="MFS general substrate transporter like domains"/>
    <property type="match status" value="1"/>
</dbReference>
<evidence type="ECO:0000256" key="3">
    <source>
        <dbReference type="ARBA" id="ARBA00022448"/>
    </source>
</evidence>
<dbReference type="InterPro" id="IPR011701">
    <property type="entry name" value="MFS"/>
</dbReference>
<evidence type="ECO:0000256" key="5">
    <source>
        <dbReference type="ARBA" id="ARBA00022692"/>
    </source>
</evidence>
<keyword evidence="13" id="KW-1185">Reference proteome</keyword>
<evidence type="ECO:0000256" key="6">
    <source>
        <dbReference type="ARBA" id="ARBA00022989"/>
    </source>
</evidence>
<feature type="transmembrane region" description="Helical" evidence="10">
    <location>
        <begin position="103"/>
        <end position="128"/>
    </location>
</feature>
<feature type="transmembrane region" description="Helical" evidence="10">
    <location>
        <begin position="229"/>
        <end position="248"/>
    </location>
</feature>
<feature type="transmembrane region" description="Helical" evidence="10">
    <location>
        <begin position="402"/>
        <end position="422"/>
    </location>
</feature>
<feature type="transmembrane region" description="Helical" evidence="10">
    <location>
        <begin position="360"/>
        <end position="381"/>
    </location>
</feature>
<dbReference type="GO" id="GO:0022857">
    <property type="term" value="F:transmembrane transporter activity"/>
    <property type="evidence" value="ECO:0007669"/>
    <property type="project" value="InterPro"/>
</dbReference>